<evidence type="ECO:0000313" key="3">
    <source>
        <dbReference type="Proteomes" id="UP000320791"/>
    </source>
</evidence>
<accession>A0A5C5UE69</accession>
<keyword evidence="3" id="KW-1185">Reference proteome</keyword>
<gene>
    <name evidence="2" type="ORF">FRX94_06965</name>
</gene>
<dbReference type="AlphaFoldDB" id="A0A5C5UE69"/>
<evidence type="ECO:0000313" key="2">
    <source>
        <dbReference type="EMBL" id="TWT25001.1"/>
    </source>
</evidence>
<dbReference type="RefSeq" id="WP_146324415.1">
    <property type="nucleotide sequence ID" value="NZ_BAABLR010000010.1"/>
</dbReference>
<name>A0A5C5UE69_9CORY</name>
<comment type="caution">
    <text evidence="2">The sequence shown here is derived from an EMBL/GenBank/DDBJ whole genome shotgun (WGS) entry which is preliminary data.</text>
</comment>
<proteinExistence type="predicted"/>
<evidence type="ECO:0000256" key="1">
    <source>
        <dbReference type="SAM" id="Phobius"/>
    </source>
</evidence>
<organism evidence="2 3">
    <name type="scientific">Corynebacterium canis</name>
    <dbReference type="NCBI Taxonomy" id="679663"/>
    <lineage>
        <taxon>Bacteria</taxon>
        <taxon>Bacillati</taxon>
        <taxon>Actinomycetota</taxon>
        <taxon>Actinomycetes</taxon>
        <taxon>Mycobacteriales</taxon>
        <taxon>Corynebacteriaceae</taxon>
        <taxon>Corynebacterium</taxon>
    </lineage>
</organism>
<sequence>MCSIWRSAMIYGVAPLHGGAVGVASISAVGRPELPQTTPPNGSLQVTVDLVRDMPLVIAGLVVLLLVLCVLLGLLLRRRDK</sequence>
<reference evidence="2 3" key="1">
    <citation type="submission" date="2019-08" db="EMBL/GenBank/DDBJ databases">
        <authorList>
            <person name="Lei W."/>
        </authorList>
    </citation>
    <scope>NUCLEOTIDE SEQUENCE [LARGE SCALE GENOMIC DNA]</scope>
    <source>
        <strain evidence="2 3">CCUG 58627</strain>
    </source>
</reference>
<protein>
    <submittedName>
        <fullName evidence="2">Uncharacterized protein</fullName>
    </submittedName>
</protein>
<dbReference type="EMBL" id="VOHM01000013">
    <property type="protein sequence ID" value="TWT25001.1"/>
    <property type="molecule type" value="Genomic_DNA"/>
</dbReference>
<dbReference type="Proteomes" id="UP000320791">
    <property type="component" value="Unassembled WGS sequence"/>
</dbReference>
<keyword evidence="1" id="KW-0812">Transmembrane</keyword>
<feature type="transmembrane region" description="Helical" evidence="1">
    <location>
        <begin position="56"/>
        <end position="76"/>
    </location>
</feature>
<keyword evidence="1" id="KW-1133">Transmembrane helix</keyword>
<keyword evidence="1" id="KW-0472">Membrane</keyword>